<reference evidence="1 2" key="1">
    <citation type="journal article" date="2024" name="Plant Biotechnol. J.">
        <title>Dendrobium thyrsiflorum genome and its molecular insights into genes involved in important horticultural traits.</title>
        <authorList>
            <person name="Chen B."/>
            <person name="Wang J.Y."/>
            <person name="Zheng P.J."/>
            <person name="Li K.L."/>
            <person name="Liang Y.M."/>
            <person name="Chen X.F."/>
            <person name="Zhang C."/>
            <person name="Zhao X."/>
            <person name="He X."/>
            <person name="Zhang G.Q."/>
            <person name="Liu Z.J."/>
            <person name="Xu Q."/>
        </authorList>
    </citation>
    <scope>NUCLEOTIDE SEQUENCE [LARGE SCALE GENOMIC DNA]</scope>
    <source>
        <strain evidence="1">GZMU011</strain>
    </source>
</reference>
<dbReference type="Proteomes" id="UP001552299">
    <property type="component" value="Unassembled WGS sequence"/>
</dbReference>
<dbReference type="AlphaFoldDB" id="A0ABD0TX37"/>
<gene>
    <name evidence="1" type="ORF">M5K25_026320</name>
</gene>
<name>A0ABD0TX37_DENTH</name>
<accession>A0ABD0TX37</accession>
<evidence type="ECO:0000313" key="1">
    <source>
        <dbReference type="EMBL" id="KAL0904237.1"/>
    </source>
</evidence>
<comment type="caution">
    <text evidence="1">The sequence shown here is derived from an EMBL/GenBank/DDBJ whole genome shotgun (WGS) entry which is preliminary data.</text>
</comment>
<sequence>MVFSPWCSRSLNQRVTNHGLDSYKSFMTLYVPSQNVMTYHPGLVKGCREVFPSTTHRHCLHHLRNNFKKVVRRLGIPNSEALSDKMPSLWHYVDKCIRMFQRCSKMCSWPPIIRFSDGWSNVQPCILIPETFSRGSQECHAPHLLDIHLDLGPFLVEKRNRL</sequence>
<keyword evidence="2" id="KW-1185">Reference proteome</keyword>
<dbReference type="EMBL" id="JANQDX010000019">
    <property type="protein sequence ID" value="KAL0904237.1"/>
    <property type="molecule type" value="Genomic_DNA"/>
</dbReference>
<proteinExistence type="predicted"/>
<organism evidence="1 2">
    <name type="scientific">Dendrobium thyrsiflorum</name>
    <name type="common">Pinecone-like raceme dendrobium</name>
    <name type="synonym">Orchid</name>
    <dbReference type="NCBI Taxonomy" id="117978"/>
    <lineage>
        <taxon>Eukaryota</taxon>
        <taxon>Viridiplantae</taxon>
        <taxon>Streptophyta</taxon>
        <taxon>Embryophyta</taxon>
        <taxon>Tracheophyta</taxon>
        <taxon>Spermatophyta</taxon>
        <taxon>Magnoliopsida</taxon>
        <taxon>Liliopsida</taxon>
        <taxon>Asparagales</taxon>
        <taxon>Orchidaceae</taxon>
        <taxon>Epidendroideae</taxon>
        <taxon>Malaxideae</taxon>
        <taxon>Dendrobiinae</taxon>
        <taxon>Dendrobium</taxon>
    </lineage>
</organism>
<evidence type="ECO:0008006" key="3">
    <source>
        <dbReference type="Google" id="ProtNLM"/>
    </source>
</evidence>
<protein>
    <recommendedName>
        <fullName evidence="3">MULE transposase domain-containing protein</fullName>
    </recommendedName>
</protein>
<evidence type="ECO:0000313" key="2">
    <source>
        <dbReference type="Proteomes" id="UP001552299"/>
    </source>
</evidence>